<organism evidence="1 2">
    <name type="scientific">Racocetra persica</name>
    <dbReference type="NCBI Taxonomy" id="160502"/>
    <lineage>
        <taxon>Eukaryota</taxon>
        <taxon>Fungi</taxon>
        <taxon>Fungi incertae sedis</taxon>
        <taxon>Mucoromycota</taxon>
        <taxon>Glomeromycotina</taxon>
        <taxon>Glomeromycetes</taxon>
        <taxon>Diversisporales</taxon>
        <taxon>Gigasporaceae</taxon>
        <taxon>Racocetra</taxon>
    </lineage>
</organism>
<name>A0ACA9Q0Y1_9GLOM</name>
<feature type="non-terminal residue" evidence="1">
    <location>
        <position position="409"/>
    </location>
</feature>
<accession>A0ACA9Q0Y1</accession>
<feature type="non-terminal residue" evidence="1">
    <location>
        <position position="1"/>
    </location>
</feature>
<comment type="caution">
    <text evidence="1">The sequence shown here is derived from an EMBL/GenBank/DDBJ whole genome shotgun (WGS) entry which is preliminary data.</text>
</comment>
<protein>
    <submittedName>
        <fullName evidence="1">32466_t:CDS:1</fullName>
    </submittedName>
</protein>
<keyword evidence="2" id="KW-1185">Reference proteome</keyword>
<reference evidence="1" key="1">
    <citation type="submission" date="2021-06" db="EMBL/GenBank/DDBJ databases">
        <authorList>
            <person name="Kallberg Y."/>
            <person name="Tangrot J."/>
            <person name="Rosling A."/>
        </authorList>
    </citation>
    <scope>NUCLEOTIDE SEQUENCE</scope>
    <source>
        <strain evidence="1">MA461A</strain>
    </source>
</reference>
<evidence type="ECO:0000313" key="1">
    <source>
        <dbReference type="EMBL" id="CAG8731315.1"/>
    </source>
</evidence>
<sequence length="409" mass="47890">GYMEFDEWAIEFIDTPQFQRLKEIKQLGSTYFVYPGASHNRFEHSLGTAHLAQTFTKILQQKGSGKTENAENAESDLKCVTLAALCHDLGHGPFSHVFDNIVIPKLIGPKKWKHENGSIMMLEDLIKELRESEANSFELEAEEEKFIKALIMGKSDEISAGIDRPKYLFDIVNNKDNSVDVDKFDYISRDCYNLNMKSLFDSSRLMKFSCVIDDSIAYNHKECFNIYEMFHTRYSLHKRVYSHRVNRAIDYMIADALVKSDPYFNIKGAIEDPKKYIKLNDSILSTIEHSDCEELSDSRNIVKRIRRRNLYKYVSECLIPKNLKNIVTKERLEKYFKDKLNNEVINDLIIDQPGLDYGERDENPVEKITFYDKKENNEQFKLKRDQLSYLVPEQFEELVLRVFVRTNNE</sequence>
<evidence type="ECO:0000313" key="2">
    <source>
        <dbReference type="Proteomes" id="UP000789920"/>
    </source>
</evidence>
<dbReference type="EMBL" id="CAJVQC010025872">
    <property type="protein sequence ID" value="CAG8731315.1"/>
    <property type="molecule type" value="Genomic_DNA"/>
</dbReference>
<proteinExistence type="predicted"/>
<gene>
    <name evidence="1" type="ORF">RPERSI_LOCUS12188</name>
</gene>
<dbReference type="Proteomes" id="UP000789920">
    <property type="component" value="Unassembled WGS sequence"/>
</dbReference>